<dbReference type="EMBL" id="LAZR01047311">
    <property type="protein sequence ID" value="KKK94502.1"/>
    <property type="molecule type" value="Genomic_DNA"/>
</dbReference>
<keyword evidence="1" id="KW-0472">Membrane</keyword>
<protein>
    <submittedName>
        <fullName evidence="2">Uncharacterized protein</fullName>
    </submittedName>
</protein>
<organism evidence="2">
    <name type="scientific">marine sediment metagenome</name>
    <dbReference type="NCBI Taxonomy" id="412755"/>
    <lineage>
        <taxon>unclassified sequences</taxon>
        <taxon>metagenomes</taxon>
        <taxon>ecological metagenomes</taxon>
    </lineage>
</organism>
<dbReference type="AlphaFoldDB" id="A0A0F8ZL26"/>
<proteinExistence type="predicted"/>
<gene>
    <name evidence="2" type="ORF">LCGC14_2682200</name>
</gene>
<keyword evidence="1" id="KW-0812">Transmembrane</keyword>
<name>A0A0F8ZL26_9ZZZZ</name>
<reference evidence="2" key="1">
    <citation type="journal article" date="2015" name="Nature">
        <title>Complex archaea that bridge the gap between prokaryotes and eukaryotes.</title>
        <authorList>
            <person name="Spang A."/>
            <person name="Saw J.H."/>
            <person name="Jorgensen S.L."/>
            <person name="Zaremba-Niedzwiedzka K."/>
            <person name="Martijn J."/>
            <person name="Lind A.E."/>
            <person name="van Eijk R."/>
            <person name="Schleper C."/>
            <person name="Guy L."/>
            <person name="Ettema T.J."/>
        </authorList>
    </citation>
    <scope>NUCLEOTIDE SEQUENCE</scope>
</reference>
<sequence>MTARPRKPRNTVGTAIKLILALQLGVGGLLYFAFVETRPIIEAILKADLVEDTEQDA</sequence>
<evidence type="ECO:0000256" key="1">
    <source>
        <dbReference type="SAM" id="Phobius"/>
    </source>
</evidence>
<comment type="caution">
    <text evidence="2">The sequence shown here is derived from an EMBL/GenBank/DDBJ whole genome shotgun (WGS) entry which is preliminary data.</text>
</comment>
<evidence type="ECO:0000313" key="2">
    <source>
        <dbReference type="EMBL" id="KKK94502.1"/>
    </source>
</evidence>
<keyword evidence="1" id="KW-1133">Transmembrane helix</keyword>
<feature type="transmembrane region" description="Helical" evidence="1">
    <location>
        <begin position="12"/>
        <end position="34"/>
    </location>
</feature>
<accession>A0A0F8ZL26</accession>